<evidence type="ECO:0000256" key="3">
    <source>
        <dbReference type="ARBA" id="ARBA00005745"/>
    </source>
</evidence>
<comment type="function">
    <text evidence="1">Component of the type II secretion system inner membrane complex required for the energy-dependent secretion of extracellular factors such as proteases and toxins from the periplasm.</text>
</comment>
<dbReference type="InterPro" id="IPR018076">
    <property type="entry name" value="T2SS_GspF_dom"/>
</dbReference>
<keyword evidence="8 11" id="KW-0472">Membrane</keyword>
<evidence type="ECO:0000256" key="6">
    <source>
        <dbReference type="ARBA" id="ARBA00022692"/>
    </source>
</evidence>
<keyword evidence="5" id="KW-1003">Cell membrane</keyword>
<evidence type="ECO:0000256" key="1">
    <source>
        <dbReference type="ARBA" id="ARBA00002684"/>
    </source>
</evidence>
<dbReference type="AlphaFoldDB" id="A0A4R0NZH5"/>
<evidence type="ECO:0000256" key="2">
    <source>
        <dbReference type="ARBA" id="ARBA00004651"/>
    </source>
</evidence>
<comment type="caution">
    <text evidence="13">The sequence shown here is derived from an EMBL/GenBank/DDBJ whole genome shotgun (WGS) entry which is preliminary data.</text>
</comment>
<proteinExistence type="inferred from homology"/>
<gene>
    <name evidence="13" type="ORF">EZ449_15350</name>
</gene>
<dbReference type="GO" id="GO:0009306">
    <property type="term" value="P:protein secretion"/>
    <property type="evidence" value="ECO:0007669"/>
    <property type="project" value="InterPro"/>
</dbReference>
<feature type="domain" description="Type II secretion system protein GspF" evidence="12">
    <location>
        <begin position="50"/>
        <end position="171"/>
    </location>
</feature>
<dbReference type="PROSITE" id="PS00874">
    <property type="entry name" value="T2SP_F"/>
    <property type="match status" value="1"/>
</dbReference>
<keyword evidence="6 10" id="KW-0812">Transmembrane</keyword>
<dbReference type="PANTHER" id="PTHR30012:SF0">
    <property type="entry name" value="TYPE II SECRETION SYSTEM PROTEIN F-RELATED"/>
    <property type="match status" value="1"/>
</dbReference>
<keyword evidence="14" id="KW-1185">Reference proteome</keyword>
<reference evidence="13 14" key="1">
    <citation type="submission" date="2019-02" db="EMBL/GenBank/DDBJ databases">
        <title>Pedobacter sp. RP-3-11 sp. nov., isolated from Arctic soil.</title>
        <authorList>
            <person name="Dahal R.H."/>
        </authorList>
    </citation>
    <scope>NUCLEOTIDE SEQUENCE [LARGE SCALE GENOMIC DNA]</scope>
    <source>
        <strain evidence="13 14">RP-3-11</strain>
    </source>
</reference>
<feature type="transmembrane region" description="Helical" evidence="11">
    <location>
        <begin position="350"/>
        <end position="372"/>
    </location>
</feature>
<comment type="similarity">
    <text evidence="3 10">Belongs to the GSP F family.</text>
</comment>
<feature type="transmembrane region" description="Helical" evidence="11">
    <location>
        <begin position="201"/>
        <end position="218"/>
    </location>
</feature>
<feature type="transmembrane region" description="Helical" evidence="11">
    <location>
        <begin position="144"/>
        <end position="166"/>
    </location>
</feature>
<evidence type="ECO:0000256" key="10">
    <source>
        <dbReference type="RuleBase" id="RU003923"/>
    </source>
</evidence>
<dbReference type="PANTHER" id="PTHR30012">
    <property type="entry name" value="GENERAL SECRETION PATHWAY PROTEIN"/>
    <property type="match status" value="1"/>
</dbReference>
<organism evidence="13 14">
    <name type="scientific">Pedobacter frigidisoli</name>
    <dbReference type="NCBI Taxonomy" id="2530455"/>
    <lineage>
        <taxon>Bacteria</taxon>
        <taxon>Pseudomonadati</taxon>
        <taxon>Bacteroidota</taxon>
        <taxon>Sphingobacteriia</taxon>
        <taxon>Sphingobacteriales</taxon>
        <taxon>Sphingobacteriaceae</taxon>
        <taxon>Pedobacter</taxon>
    </lineage>
</organism>
<keyword evidence="7 11" id="KW-1133">Transmembrane helix</keyword>
<evidence type="ECO:0000259" key="12">
    <source>
        <dbReference type="Pfam" id="PF00482"/>
    </source>
</evidence>
<dbReference type="EMBL" id="SJSN01000012">
    <property type="protein sequence ID" value="TCD05839.1"/>
    <property type="molecule type" value="Genomic_DNA"/>
</dbReference>
<dbReference type="RefSeq" id="WP_131560396.1">
    <property type="nucleotide sequence ID" value="NZ_SJSN01000012.1"/>
</dbReference>
<comment type="subcellular location">
    <subcellularLocation>
        <location evidence="2 10">Cell membrane</location>
        <topology evidence="2 10">Multi-pass membrane protein</topology>
    </subcellularLocation>
</comment>
<dbReference type="InterPro" id="IPR001992">
    <property type="entry name" value="T2SS_GspF/T4SS_PilC_CS"/>
</dbReference>
<dbReference type="Gene3D" id="1.20.81.30">
    <property type="entry name" value="Type II secretion system (T2SS), domain F"/>
    <property type="match status" value="2"/>
</dbReference>
<dbReference type="PRINTS" id="PR00812">
    <property type="entry name" value="BCTERIALGSPF"/>
</dbReference>
<evidence type="ECO:0000256" key="4">
    <source>
        <dbReference type="ARBA" id="ARBA00022448"/>
    </source>
</evidence>
<evidence type="ECO:0000256" key="9">
    <source>
        <dbReference type="ARBA" id="ARBA00030750"/>
    </source>
</evidence>
<dbReference type="GO" id="GO:0005886">
    <property type="term" value="C:plasma membrane"/>
    <property type="evidence" value="ECO:0007669"/>
    <property type="project" value="UniProtKB-SubCell"/>
</dbReference>
<dbReference type="InterPro" id="IPR042094">
    <property type="entry name" value="T2SS_GspF_sf"/>
</dbReference>
<dbReference type="InterPro" id="IPR003004">
    <property type="entry name" value="GspF/PilC"/>
</dbReference>
<keyword evidence="4 10" id="KW-0813">Transport</keyword>
<dbReference type="Proteomes" id="UP000291485">
    <property type="component" value="Unassembled WGS sequence"/>
</dbReference>
<evidence type="ECO:0000256" key="7">
    <source>
        <dbReference type="ARBA" id="ARBA00022989"/>
    </source>
</evidence>
<name>A0A4R0NZH5_9SPHI</name>
<evidence type="ECO:0000313" key="14">
    <source>
        <dbReference type="Proteomes" id="UP000291485"/>
    </source>
</evidence>
<dbReference type="Pfam" id="PF00482">
    <property type="entry name" value="T2SSF"/>
    <property type="match status" value="2"/>
</dbReference>
<protein>
    <recommendedName>
        <fullName evidence="9">General secretion pathway protein F</fullName>
    </recommendedName>
</protein>
<evidence type="ECO:0000313" key="13">
    <source>
        <dbReference type="EMBL" id="TCD05839.1"/>
    </source>
</evidence>
<feature type="domain" description="Type II secretion system protein GspF" evidence="12">
    <location>
        <begin position="251"/>
        <end position="373"/>
    </location>
</feature>
<sequence length="381" mass="43725">MKPIDISTFQKKTKVLKDPKLRNGNGILDFMTRDISFGSGQLPDKKKQGFYNELGTLIRSGIDIRTALALTISTYTKKDAELFAAIEKSVIAGQSLSQTLELQDKFSRYEYFSIRIGEETGRLGEVLGELAKYYKSRISQRRKIVGAITYPMLVLSTSFAAIFFMIKFVVPMFADVFKRFGGKLPYITALILRFSNWLDNYIYLLLFFLLIAIGFYLLNRNKFWFKKYSAIVLLRIPIVGDIAKKIYLARFANTMRLLTGTATPLLQAMEMVRQMITFYPIEQSLLLAEREILLGSSLSDALAKHDFYPDKFVQMIRIAEEVNRLEYFFEQLSEQYTEEVEYKTNAISGLLEPLIIIFLGLAVGVILIAMYLPMFQMSNSF</sequence>
<evidence type="ECO:0000256" key="8">
    <source>
        <dbReference type="ARBA" id="ARBA00023136"/>
    </source>
</evidence>
<evidence type="ECO:0000256" key="5">
    <source>
        <dbReference type="ARBA" id="ARBA00022475"/>
    </source>
</evidence>
<evidence type="ECO:0000256" key="11">
    <source>
        <dbReference type="SAM" id="Phobius"/>
    </source>
</evidence>
<accession>A0A4R0NZH5</accession>
<dbReference type="OrthoDB" id="1523422at2"/>